<dbReference type="AlphaFoldDB" id="A0A414WTM7"/>
<dbReference type="RefSeq" id="WP_118299679.1">
    <property type="nucleotide sequence ID" value="NZ_QRJR01000028.1"/>
</dbReference>
<accession>A0A414WTM7</accession>
<dbReference type="GO" id="GO:0008781">
    <property type="term" value="F:N-acylneuraminate cytidylyltransferase activity"/>
    <property type="evidence" value="ECO:0007669"/>
    <property type="project" value="TreeGrafter"/>
</dbReference>
<dbReference type="EMBL" id="QRJR01000028">
    <property type="protein sequence ID" value="RHH41315.1"/>
    <property type="molecule type" value="Genomic_DNA"/>
</dbReference>
<evidence type="ECO:0000313" key="1">
    <source>
        <dbReference type="EMBL" id="RHH41315.1"/>
    </source>
</evidence>
<dbReference type="Pfam" id="PF02348">
    <property type="entry name" value="CTP_transf_3"/>
    <property type="match status" value="1"/>
</dbReference>
<dbReference type="Gene3D" id="3.90.550.10">
    <property type="entry name" value="Spore Coat Polysaccharide Biosynthesis Protein SpsA, Chain A"/>
    <property type="match status" value="1"/>
</dbReference>
<evidence type="ECO:0000313" key="2">
    <source>
        <dbReference type="Proteomes" id="UP000283329"/>
    </source>
</evidence>
<dbReference type="SUPFAM" id="SSF53448">
    <property type="entry name" value="Nucleotide-diphospho-sugar transferases"/>
    <property type="match status" value="1"/>
</dbReference>
<sequence>MKITAVIPIRKGSQRVVGKNLRSFAGSNLLEIKIENLKKVKSIDEIIVNTDSEEAIEIAKKLNVSFHRREVYYASSSCTGSEFFQHLGAVTDTDVFAYCPVTSPFVKVETMEKAIEMFKTDTEHDCLSTVSLVKEFMWLDGKTINYDPQNAPNSQNLPDIEALNFGFTLVHKADLVKNRNIIGKNPMFIRTSDVEAIDIDTPLDFFVAEQIYIRTVLETKGLLD</sequence>
<comment type="caution">
    <text evidence="1">The sequence shown here is derived from an EMBL/GenBank/DDBJ whole genome shotgun (WGS) entry which is preliminary data.</text>
</comment>
<protein>
    <submittedName>
        <fullName evidence="1">Cytidylyltransferase</fullName>
    </submittedName>
</protein>
<dbReference type="Proteomes" id="UP000283329">
    <property type="component" value="Unassembled WGS sequence"/>
</dbReference>
<proteinExistence type="predicted"/>
<keyword evidence="1" id="KW-0808">Transferase</keyword>
<name>A0A414WTM7_BACOV</name>
<dbReference type="PANTHER" id="PTHR21485">
    <property type="entry name" value="HAD SUPERFAMILY MEMBERS CMAS AND KDSC"/>
    <property type="match status" value="1"/>
</dbReference>
<dbReference type="InterPro" id="IPR003329">
    <property type="entry name" value="Cytidylyl_trans"/>
</dbReference>
<organism evidence="1 2">
    <name type="scientific">Bacteroides ovatus</name>
    <dbReference type="NCBI Taxonomy" id="28116"/>
    <lineage>
        <taxon>Bacteria</taxon>
        <taxon>Pseudomonadati</taxon>
        <taxon>Bacteroidota</taxon>
        <taxon>Bacteroidia</taxon>
        <taxon>Bacteroidales</taxon>
        <taxon>Bacteroidaceae</taxon>
        <taxon>Bacteroides</taxon>
    </lineage>
</organism>
<gene>
    <name evidence="1" type="ORF">DW206_20845</name>
</gene>
<dbReference type="InterPro" id="IPR050793">
    <property type="entry name" value="CMP-NeuNAc_synthase"/>
</dbReference>
<dbReference type="InterPro" id="IPR029044">
    <property type="entry name" value="Nucleotide-diphossugar_trans"/>
</dbReference>
<keyword evidence="1" id="KW-0548">Nucleotidyltransferase</keyword>
<dbReference type="PANTHER" id="PTHR21485:SF3">
    <property type="entry name" value="N-ACYLNEURAMINATE CYTIDYLYLTRANSFERASE"/>
    <property type="match status" value="1"/>
</dbReference>
<reference evidence="1 2" key="1">
    <citation type="submission" date="2018-08" db="EMBL/GenBank/DDBJ databases">
        <title>A genome reference for cultivated species of the human gut microbiota.</title>
        <authorList>
            <person name="Zou Y."/>
            <person name="Xue W."/>
            <person name="Luo G."/>
        </authorList>
    </citation>
    <scope>NUCLEOTIDE SEQUENCE [LARGE SCALE GENOMIC DNA]</scope>
    <source>
        <strain evidence="1 2">AM17-48</strain>
    </source>
</reference>